<dbReference type="PROSITE" id="PS50931">
    <property type="entry name" value="HTH_LYSR"/>
    <property type="match status" value="1"/>
</dbReference>
<dbReference type="InterPro" id="IPR058163">
    <property type="entry name" value="LysR-type_TF_proteobact-type"/>
</dbReference>
<accession>S5Z190</accession>
<dbReference type="GO" id="GO:0006351">
    <property type="term" value="P:DNA-templated transcription"/>
    <property type="evidence" value="ECO:0007669"/>
    <property type="project" value="TreeGrafter"/>
</dbReference>
<dbReference type="Gene3D" id="3.40.190.10">
    <property type="entry name" value="Periplasmic binding protein-like II"/>
    <property type="match status" value="2"/>
</dbReference>
<dbReference type="HOGENOM" id="CLU_039613_37_1_5"/>
<dbReference type="PATRIC" id="fig|1367847.3.peg.4164"/>
<evidence type="ECO:0000313" key="7">
    <source>
        <dbReference type="Proteomes" id="UP000015480"/>
    </source>
</evidence>
<dbReference type="Gene3D" id="1.10.10.10">
    <property type="entry name" value="Winged helix-like DNA-binding domain superfamily/Winged helix DNA-binding domain"/>
    <property type="match status" value="1"/>
</dbReference>
<keyword evidence="6" id="KW-0614">Plasmid</keyword>
<evidence type="ECO:0000256" key="1">
    <source>
        <dbReference type="ARBA" id="ARBA00009437"/>
    </source>
</evidence>
<proteinExistence type="inferred from homology"/>
<reference evidence="6 7" key="1">
    <citation type="journal article" date="2014" name="BMC Genomics">
        <title>Architecture and functions of a multipartite genome of the methylotrophic bacterium Paracoccus aminophilus JCM 7686, containing primary and secondary chromids.</title>
        <authorList>
            <person name="Dziewit L."/>
            <person name="Czarnecki J."/>
            <person name="Wibberg D."/>
            <person name="Radlinska M."/>
            <person name="Mrozek P."/>
            <person name="Szymczak M."/>
            <person name="Schluter A."/>
            <person name="Puhler A."/>
            <person name="Bartosik D."/>
        </authorList>
    </citation>
    <scope>NUCLEOTIDE SEQUENCE [LARGE SCALE GENOMIC DNA]</scope>
    <source>
        <strain evidence="6">JCM 7686</strain>
        <plasmid evidence="7">Plasmid pAMI5</plasmid>
    </source>
</reference>
<evidence type="ECO:0000256" key="2">
    <source>
        <dbReference type="ARBA" id="ARBA00023015"/>
    </source>
</evidence>
<keyword evidence="7" id="KW-1185">Reference proteome</keyword>
<dbReference type="AlphaFoldDB" id="S5Z190"/>
<sequence length="244" mass="26398">MEDHLGQSLFLRQPRGLALTAAGASYLAEISRAFDGMTEATARLLARPEQVTISVTPTVAARLLIPKLAEFSAELPGIELRTIATEALSDFDRDQVDLAVRQTRAPLPASFETRLLFRQELIAVASPHLVSGRDLPLSVEDLRALPLLKDAHDNWRAFLDSPGPVGGATFNQTALALDAAMAGQGVALACRAFVVGDLAAGRLVQVMDRCRVIGPDYILLRKRSATPRKAAQAVWEWCAQHLAL</sequence>
<dbReference type="PANTHER" id="PTHR30537:SF79">
    <property type="entry name" value="TRANSCRIPTIONAL REGULATOR-RELATED"/>
    <property type="match status" value="1"/>
</dbReference>
<keyword evidence="4" id="KW-0804">Transcription</keyword>
<protein>
    <submittedName>
        <fullName evidence="6">Transcriptional regulator, LysR family</fullName>
    </submittedName>
</protein>
<evidence type="ECO:0000256" key="4">
    <source>
        <dbReference type="ARBA" id="ARBA00023163"/>
    </source>
</evidence>
<dbReference type="InterPro" id="IPR000847">
    <property type="entry name" value="LysR_HTH_N"/>
</dbReference>
<dbReference type="GO" id="GO:0043565">
    <property type="term" value="F:sequence-specific DNA binding"/>
    <property type="evidence" value="ECO:0007669"/>
    <property type="project" value="TreeGrafter"/>
</dbReference>
<evidence type="ECO:0000259" key="5">
    <source>
        <dbReference type="PROSITE" id="PS50931"/>
    </source>
</evidence>
<comment type="similarity">
    <text evidence="1">Belongs to the LysR transcriptional regulatory family.</text>
</comment>
<evidence type="ECO:0000313" key="6">
    <source>
        <dbReference type="EMBL" id="AGT11196.1"/>
    </source>
</evidence>
<dbReference type="InterPro" id="IPR036388">
    <property type="entry name" value="WH-like_DNA-bd_sf"/>
</dbReference>
<dbReference type="InterPro" id="IPR005119">
    <property type="entry name" value="LysR_subst-bd"/>
</dbReference>
<dbReference type="PANTHER" id="PTHR30537">
    <property type="entry name" value="HTH-TYPE TRANSCRIPTIONAL REGULATOR"/>
    <property type="match status" value="1"/>
</dbReference>
<name>S5Z190_PARAH</name>
<evidence type="ECO:0000256" key="3">
    <source>
        <dbReference type="ARBA" id="ARBA00023125"/>
    </source>
</evidence>
<dbReference type="GO" id="GO:0003700">
    <property type="term" value="F:DNA-binding transcription factor activity"/>
    <property type="evidence" value="ECO:0007669"/>
    <property type="project" value="InterPro"/>
</dbReference>
<dbReference type="Pfam" id="PF03466">
    <property type="entry name" value="LysR_substrate"/>
    <property type="match status" value="1"/>
</dbReference>
<organism evidence="6 7">
    <name type="scientific">Paracoccus aminophilus JCM 7686</name>
    <dbReference type="NCBI Taxonomy" id="1367847"/>
    <lineage>
        <taxon>Bacteria</taxon>
        <taxon>Pseudomonadati</taxon>
        <taxon>Pseudomonadota</taxon>
        <taxon>Alphaproteobacteria</taxon>
        <taxon>Rhodobacterales</taxon>
        <taxon>Paracoccaceae</taxon>
        <taxon>Paracoccus</taxon>
    </lineage>
</organism>
<gene>
    <name evidence="6" type="ORF">JCM7686_pAMI5p130</name>
</gene>
<feature type="domain" description="HTH lysR-type" evidence="5">
    <location>
        <begin position="1"/>
        <end position="20"/>
    </location>
</feature>
<dbReference type="SUPFAM" id="SSF46785">
    <property type="entry name" value="Winged helix' DNA-binding domain"/>
    <property type="match status" value="1"/>
</dbReference>
<geneLocation type="plasmid" evidence="6 7">
    <name>pAMI5</name>
</geneLocation>
<dbReference type="KEGG" id="pami:JCM7686_pAMI5p130"/>
<dbReference type="SUPFAM" id="SSF53850">
    <property type="entry name" value="Periplasmic binding protein-like II"/>
    <property type="match status" value="1"/>
</dbReference>
<dbReference type="InterPro" id="IPR036390">
    <property type="entry name" value="WH_DNA-bd_sf"/>
</dbReference>
<dbReference type="Proteomes" id="UP000015480">
    <property type="component" value="Plasmid pAMI5"/>
</dbReference>
<keyword evidence="3" id="KW-0238">DNA-binding</keyword>
<keyword evidence="2" id="KW-0805">Transcription regulation</keyword>
<dbReference type="EMBL" id="CP006653">
    <property type="protein sequence ID" value="AGT11196.1"/>
    <property type="molecule type" value="Genomic_DNA"/>
</dbReference>